<dbReference type="AlphaFoldDB" id="A0A1B6L802"/>
<name>A0A1B6L802_9HEMI</name>
<protein>
    <submittedName>
        <fullName evidence="1">Uncharacterized protein</fullName>
    </submittedName>
</protein>
<accession>A0A1B6L802</accession>
<feature type="non-terminal residue" evidence="1">
    <location>
        <position position="1"/>
    </location>
</feature>
<organism evidence="1">
    <name type="scientific">Graphocephala atropunctata</name>
    <dbReference type="NCBI Taxonomy" id="36148"/>
    <lineage>
        <taxon>Eukaryota</taxon>
        <taxon>Metazoa</taxon>
        <taxon>Ecdysozoa</taxon>
        <taxon>Arthropoda</taxon>
        <taxon>Hexapoda</taxon>
        <taxon>Insecta</taxon>
        <taxon>Pterygota</taxon>
        <taxon>Neoptera</taxon>
        <taxon>Paraneoptera</taxon>
        <taxon>Hemiptera</taxon>
        <taxon>Auchenorrhyncha</taxon>
        <taxon>Membracoidea</taxon>
        <taxon>Cicadellidae</taxon>
        <taxon>Cicadellinae</taxon>
        <taxon>Cicadellini</taxon>
        <taxon>Graphocephala</taxon>
    </lineage>
</organism>
<gene>
    <name evidence="1" type="ORF">g.35589</name>
</gene>
<sequence>RQVVKIKKGNHFKTTIANIVRRGTGADLACASKTSGAKVWIYWKRLRAWQLQTVKLENGNGFANTIVCVDYRRESVYTLKKSEREVQIHKKKRQRDSWREMVKTKNGNPFETTTADIVRSTTGTDLACTSQTSGKMIRIY</sequence>
<reference evidence="1" key="1">
    <citation type="submission" date="2015-11" db="EMBL/GenBank/DDBJ databases">
        <title>De novo transcriptome assembly of four potential Pierce s Disease insect vectors from Arizona vineyards.</title>
        <authorList>
            <person name="Tassone E.E."/>
        </authorList>
    </citation>
    <scope>NUCLEOTIDE SEQUENCE</scope>
</reference>
<proteinExistence type="predicted"/>
<evidence type="ECO:0000313" key="1">
    <source>
        <dbReference type="EMBL" id="JAT19847.1"/>
    </source>
</evidence>
<dbReference type="EMBL" id="GEBQ01020130">
    <property type="protein sequence ID" value="JAT19847.1"/>
    <property type="molecule type" value="Transcribed_RNA"/>
</dbReference>